<evidence type="ECO:0000256" key="6">
    <source>
        <dbReference type="ARBA" id="ARBA00022989"/>
    </source>
</evidence>
<evidence type="ECO:0000256" key="4">
    <source>
        <dbReference type="ARBA" id="ARBA00022679"/>
    </source>
</evidence>
<keyword evidence="5" id="KW-0812">Transmembrane</keyword>
<dbReference type="PANTHER" id="PTHR48043">
    <property type="entry name" value="EG:EG0003.4 PROTEIN-RELATED"/>
    <property type="match status" value="1"/>
</dbReference>
<organism evidence="7 8">
    <name type="scientific">Bos mutus</name>
    <name type="common">wild yak</name>
    <dbReference type="NCBI Taxonomy" id="72004"/>
    <lineage>
        <taxon>Eukaryota</taxon>
        <taxon>Metazoa</taxon>
        <taxon>Chordata</taxon>
        <taxon>Craniata</taxon>
        <taxon>Vertebrata</taxon>
        <taxon>Euteleostomi</taxon>
        <taxon>Mammalia</taxon>
        <taxon>Eutheria</taxon>
        <taxon>Laurasiatheria</taxon>
        <taxon>Artiodactyla</taxon>
        <taxon>Ruminantia</taxon>
        <taxon>Pecora</taxon>
        <taxon>Bovidae</taxon>
        <taxon>Bovinae</taxon>
        <taxon>Bos</taxon>
    </lineage>
</organism>
<reference evidence="7 8" key="1">
    <citation type="journal article" date="2012" name="Nat. Genet.">
        <title>The yak genome and adaptation to life at high altitude.</title>
        <authorList>
            <person name="Qiu Q."/>
            <person name="Zhang G."/>
            <person name="Ma T."/>
            <person name="Qian W."/>
            <person name="Wang J."/>
            <person name="Ye Z."/>
            <person name="Cao C."/>
            <person name="Hu Q."/>
            <person name="Kim J."/>
            <person name="Larkin D.M."/>
            <person name="Auvil L."/>
            <person name="Capitanu B."/>
            <person name="Ma J."/>
            <person name="Lewin H.A."/>
            <person name="Qian X."/>
            <person name="Lang Y."/>
            <person name="Zhou R."/>
            <person name="Wang L."/>
            <person name="Wang K."/>
            <person name="Xia J."/>
            <person name="Liao S."/>
            <person name="Pan S."/>
            <person name="Lu X."/>
            <person name="Hou H."/>
            <person name="Wang Y."/>
            <person name="Zang X."/>
            <person name="Yin Y."/>
            <person name="Ma H."/>
            <person name="Zhang J."/>
            <person name="Wang Z."/>
            <person name="Zhang Y."/>
            <person name="Zhang D."/>
            <person name="Yonezawa T."/>
            <person name="Hasegawa M."/>
            <person name="Zhong Y."/>
            <person name="Liu W."/>
            <person name="Zhang Y."/>
            <person name="Huang Z."/>
            <person name="Zhang S."/>
            <person name="Long R."/>
            <person name="Yang H."/>
            <person name="Wang J."/>
            <person name="Lenstra J.A."/>
            <person name="Cooper D.N."/>
            <person name="Wu Y."/>
            <person name="Wang J."/>
            <person name="Shi P."/>
            <person name="Wang J."/>
            <person name="Liu J."/>
        </authorList>
    </citation>
    <scope>NUCLEOTIDE SEQUENCE [LARGE SCALE GENOMIC DNA]</scope>
    <source>
        <strain evidence="8">yakQH1</strain>
    </source>
</reference>
<dbReference type="InterPro" id="IPR050271">
    <property type="entry name" value="UDP-glycosyltransferase"/>
</dbReference>
<dbReference type="PANTHER" id="PTHR48043:SF161">
    <property type="entry name" value="UDP GLUCURONOSYLTRANSFERASE FAMILY 1 MEMBER A1"/>
    <property type="match status" value="1"/>
</dbReference>
<feature type="non-terminal residue" evidence="7">
    <location>
        <position position="1"/>
    </location>
</feature>
<keyword evidence="6" id="KW-0472">Membrane</keyword>
<protein>
    <submittedName>
        <fullName evidence="7">UDP-glucuronosyltransferase 1-7</fullName>
    </submittedName>
</protein>
<comment type="subcellular location">
    <subcellularLocation>
        <location evidence="1">Membrane</location>
        <topology evidence="1">Single-pass membrane protein</topology>
    </subcellularLocation>
</comment>
<dbReference type="GO" id="GO:0008194">
    <property type="term" value="F:UDP-glycosyltransferase activity"/>
    <property type="evidence" value="ECO:0007669"/>
    <property type="project" value="InterPro"/>
</dbReference>
<dbReference type="Pfam" id="PF00201">
    <property type="entry name" value="UDPGT"/>
    <property type="match status" value="1"/>
</dbReference>
<dbReference type="EMBL" id="JH881050">
    <property type="protein sequence ID" value="ELR56914.1"/>
    <property type="molecule type" value="Genomic_DNA"/>
</dbReference>
<dbReference type="Proteomes" id="UP000011080">
    <property type="component" value="Unassembled WGS sequence"/>
</dbReference>
<evidence type="ECO:0000256" key="5">
    <source>
        <dbReference type="ARBA" id="ARBA00022692"/>
    </source>
</evidence>
<evidence type="ECO:0000313" key="8">
    <source>
        <dbReference type="Proteomes" id="UP000011080"/>
    </source>
</evidence>
<dbReference type="SUPFAM" id="SSF53756">
    <property type="entry name" value="UDP-Glycosyltransferase/glycogen phosphorylase"/>
    <property type="match status" value="1"/>
</dbReference>
<sequence length="156" mass="18225">VFLDPFDMCGLIVAKYLSLPPVIFTRGVFCHYFEEGTQSPMALSYVPRAILAFSDAMTFEQRVWNLIRYLEERLFCRYFYKNVEEIASEILQTPVTASELFSQPSIWLLRNDFVLDYPRPVMPNMVFIGGINCQQLNQKPLSEVIHLFVHYQILQS</sequence>
<dbReference type="GO" id="GO:0016020">
    <property type="term" value="C:membrane"/>
    <property type="evidence" value="ECO:0007669"/>
    <property type="project" value="UniProtKB-SubCell"/>
</dbReference>
<gene>
    <name evidence="7" type="ORF">M91_15686</name>
</gene>
<comment type="similarity">
    <text evidence="2">Belongs to the UDP-glycosyltransferase family.</text>
</comment>
<proteinExistence type="inferred from homology"/>
<keyword evidence="4 7" id="KW-0808">Transferase</keyword>
<dbReference type="InterPro" id="IPR002213">
    <property type="entry name" value="UDP_glucos_trans"/>
</dbReference>
<evidence type="ECO:0000313" key="7">
    <source>
        <dbReference type="EMBL" id="ELR56914.1"/>
    </source>
</evidence>
<evidence type="ECO:0000256" key="1">
    <source>
        <dbReference type="ARBA" id="ARBA00004167"/>
    </source>
</evidence>
<keyword evidence="3" id="KW-0328">Glycosyltransferase</keyword>
<accession>L8IMZ5</accession>
<name>L8IMZ5_9CETA</name>
<feature type="non-terminal residue" evidence="7">
    <location>
        <position position="156"/>
    </location>
</feature>
<dbReference type="AlphaFoldDB" id="L8IMZ5"/>
<keyword evidence="6" id="KW-1133">Transmembrane helix</keyword>
<evidence type="ECO:0000256" key="3">
    <source>
        <dbReference type="ARBA" id="ARBA00022676"/>
    </source>
</evidence>
<evidence type="ECO:0000256" key="2">
    <source>
        <dbReference type="ARBA" id="ARBA00009995"/>
    </source>
</evidence>